<protein>
    <submittedName>
        <fullName evidence="1">Uncharacterized protein</fullName>
    </submittedName>
</protein>
<name>A0A0E9WZ53_ANGAN</name>
<reference evidence="1" key="2">
    <citation type="journal article" date="2015" name="Fish Shellfish Immunol.">
        <title>Early steps in the European eel (Anguilla anguilla)-Vibrio vulnificus interaction in the gills: Role of the RtxA13 toxin.</title>
        <authorList>
            <person name="Callol A."/>
            <person name="Pajuelo D."/>
            <person name="Ebbesson L."/>
            <person name="Teles M."/>
            <person name="MacKenzie S."/>
            <person name="Amaro C."/>
        </authorList>
    </citation>
    <scope>NUCLEOTIDE SEQUENCE</scope>
</reference>
<sequence length="50" mass="5770">MECLCESAWTWLSLKTPLHTMEKGMGEMGETSLFLVLWHRSKVTSHSQKC</sequence>
<evidence type="ECO:0000313" key="1">
    <source>
        <dbReference type="EMBL" id="JAH95486.1"/>
    </source>
</evidence>
<dbReference type="EMBL" id="GBXM01013091">
    <property type="protein sequence ID" value="JAH95486.1"/>
    <property type="molecule type" value="Transcribed_RNA"/>
</dbReference>
<proteinExistence type="predicted"/>
<reference evidence="1" key="1">
    <citation type="submission" date="2014-11" db="EMBL/GenBank/DDBJ databases">
        <authorList>
            <person name="Amaro Gonzalez C."/>
        </authorList>
    </citation>
    <scope>NUCLEOTIDE SEQUENCE</scope>
</reference>
<dbReference type="AlphaFoldDB" id="A0A0E9WZ53"/>
<accession>A0A0E9WZ53</accession>
<organism evidence="1">
    <name type="scientific">Anguilla anguilla</name>
    <name type="common">European freshwater eel</name>
    <name type="synonym">Muraena anguilla</name>
    <dbReference type="NCBI Taxonomy" id="7936"/>
    <lineage>
        <taxon>Eukaryota</taxon>
        <taxon>Metazoa</taxon>
        <taxon>Chordata</taxon>
        <taxon>Craniata</taxon>
        <taxon>Vertebrata</taxon>
        <taxon>Euteleostomi</taxon>
        <taxon>Actinopterygii</taxon>
        <taxon>Neopterygii</taxon>
        <taxon>Teleostei</taxon>
        <taxon>Anguilliformes</taxon>
        <taxon>Anguillidae</taxon>
        <taxon>Anguilla</taxon>
    </lineage>
</organism>